<keyword evidence="3" id="KW-1185">Reference proteome</keyword>
<dbReference type="EMBL" id="UYSU01034521">
    <property type="protein sequence ID" value="VDL94578.1"/>
    <property type="molecule type" value="Genomic_DNA"/>
</dbReference>
<dbReference type="Proteomes" id="UP000275846">
    <property type="component" value="Unassembled WGS sequence"/>
</dbReference>
<proteinExistence type="predicted"/>
<name>A0A3P7CPW9_SCHSO</name>
<evidence type="ECO:0000313" key="3">
    <source>
        <dbReference type="Proteomes" id="UP000275846"/>
    </source>
</evidence>
<reference evidence="2 3" key="1">
    <citation type="submission" date="2018-11" db="EMBL/GenBank/DDBJ databases">
        <authorList>
            <consortium name="Pathogen Informatics"/>
        </authorList>
    </citation>
    <scope>NUCLEOTIDE SEQUENCE [LARGE SCALE GENOMIC DNA]</scope>
    <source>
        <strain evidence="2 3">NST_G2</strain>
    </source>
</reference>
<gene>
    <name evidence="2" type="ORF">SSLN_LOCUS8193</name>
</gene>
<feature type="region of interest" description="Disordered" evidence="1">
    <location>
        <begin position="548"/>
        <end position="567"/>
    </location>
</feature>
<sequence length="623" mass="69832">MPPWITISDQPQALNAVPLLSDLEYAAGQNYSLKFPTCLNLDSEPPIRVCLERSSVRAGHDSQCWQLWIRVRSAWCTWMPAALPKLQVLVQNECTNRQPLLVAVELAIRQSYLRADRRPTLWRRLQHHLAGPTGSQSELKPLSGENFHILDVDLQLHRTVNVLARAHTAHQIGNWSGLNITDFKTLRAIWTMGCGFLNEDALRMLMRLEERFIISPIIDKWLLEPGQPGPIQGVLLDWLVGDYQDPRPEGRVRSRRQSAGFQEYSPIFASRVAGAVSEASGMTPPEHIATGSFLKPDLTSVEGSQKLQLEQPLAPIEITVHQISNARIPPNTFTGPPNSRLRLRLFEHVYPMQFGVDAEASVGREIHRDINNWVSFDSTNEIIRIRPFPEHVGNHNFVLCAYDETDAKVCGIFWCNQIPLYWFEELKMESLDDIELTLTAASVWLEMELVYLPLGLPDASTAETLGLLEQLMERPDSRPYLTHLAERQRFGRLLSLCENARLDGCVSAVQAAADSFHPFVVEEVGVLPVDGGACERAFMLEKKLYNGSERSLPPAGSTSMAAGSGGGGEEEKALAGFFPSRLAFKKLISPVKVVPIRRIRAIEIVDESEFIPFSSQGVSIFRY</sequence>
<evidence type="ECO:0000313" key="2">
    <source>
        <dbReference type="EMBL" id="VDL94578.1"/>
    </source>
</evidence>
<evidence type="ECO:0000256" key="1">
    <source>
        <dbReference type="SAM" id="MobiDB-lite"/>
    </source>
</evidence>
<protein>
    <submittedName>
        <fullName evidence="2">Uncharacterized protein</fullName>
    </submittedName>
</protein>
<dbReference type="AlphaFoldDB" id="A0A3P7CPW9"/>
<dbReference type="OrthoDB" id="5990676at2759"/>
<accession>A0A3P7CPW9</accession>
<dbReference type="STRING" id="70667.A0A3P7CPW9"/>
<organism evidence="2 3">
    <name type="scientific">Schistocephalus solidus</name>
    <name type="common">Tapeworm</name>
    <dbReference type="NCBI Taxonomy" id="70667"/>
    <lineage>
        <taxon>Eukaryota</taxon>
        <taxon>Metazoa</taxon>
        <taxon>Spiralia</taxon>
        <taxon>Lophotrochozoa</taxon>
        <taxon>Platyhelminthes</taxon>
        <taxon>Cestoda</taxon>
        <taxon>Eucestoda</taxon>
        <taxon>Diphyllobothriidea</taxon>
        <taxon>Diphyllobothriidae</taxon>
        <taxon>Schistocephalus</taxon>
    </lineage>
</organism>